<dbReference type="Gramene" id="Os01t0500600-01">
    <property type="protein sequence ID" value="Os01t0500600-01"/>
    <property type="gene ID" value="Os01g0500600"/>
</dbReference>
<evidence type="ECO:0000256" key="1">
    <source>
        <dbReference type="SAM" id="Phobius"/>
    </source>
</evidence>
<feature type="transmembrane region" description="Helical" evidence="1">
    <location>
        <begin position="35"/>
        <end position="57"/>
    </location>
</feature>
<protein>
    <submittedName>
        <fullName evidence="2">Os01g0500600 protein</fullName>
    </submittedName>
</protein>
<keyword evidence="1" id="KW-0472">Membrane</keyword>
<proteinExistence type="predicted"/>
<gene>
    <name evidence="2" type="ordered locus">Os01g0500600</name>
</gene>
<dbReference type="Proteomes" id="UP000000763">
    <property type="component" value="Chromosome 1"/>
</dbReference>
<keyword evidence="1" id="KW-1133">Transmembrane helix</keyword>
<reference evidence="3" key="2">
    <citation type="journal article" date="2008" name="Nucleic Acids Res.">
        <title>The rice annotation project database (RAP-DB): 2008 update.</title>
        <authorList>
            <consortium name="The rice annotation project (RAP)"/>
        </authorList>
    </citation>
    <scope>GENOME REANNOTATION</scope>
    <source>
        <strain evidence="3">cv. Nipponbare</strain>
    </source>
</reference>
<evidence type="ECO:0000313" key="2">
    <source>
        <dbReference type="EMBL" id="BAF05044.1"/>
    </source>
</evidence>
<evidence type="ECO:0000313" key="3">
    <source>
        <dbReference type="Proteomes" id="UP000000763"/>
    </source>
</evidence>
<sequence length="82" mass="9179">MYSWHASSFSCFPGFPAHTVILTSQSEQANCQTSFFFSCIILLFTMINIDSLSNFFIISARIFLICTASQIVHACELSSLIK</sequence>
<dbReference type="AlphaFoldDB" id="A0A0P0V2Z7"/>
<dbReference type="KEGG" id="dosa:Os01g0500600"/>
<reference evidence="2 3" key="1">
    <citation type="journal article" date="2005" name="Nature">
        <title>The map-based sequence of the rice genome.</title>
        <authorList>
            <consortium name="International rice genome sequencing project (IRGSP)"/>
            <person name="Matsumoto T."/>
            <person name="Wu J."/>
            <person name="Kanamori H."/>
            <person name="Katayose Y."/>
            <person name="Fujisawa M."/>
            <person name="Namiki N."/>
            <person name="Mizuno H."/>
            <person name="Yamamoto K."/>
            <person name="Antonio B.A."/>
            <person name="Baba T."/>
            <person name="Sakata K."/>
            <person name="Nagamura Y."/>
            <person name="Aoki H."/>
            <person name="Arikawa K."/>
            <person name="Arita K."/>
            <person name="Bito T."/>
            <person name="Chiden Y."/>
            <person name="Fujitsuka N."/>
            <person name="Fukunaka R."/>
            <person name="Hamada M."/>
            <person name="Harada C."/>
            <person name="Hayashi A."/>
            <person name="Hijishita S."/>
            <person name="Honda M."/>
            <person name="Hosokawa S."/>
            <person name="Ichikawa Y."/>
            <person name="Idonuma A."/>
            <person name="Iijima M."/>
            <person name="Ikeda M."/>
            <person name="Ikeno M."/>
            <person name="Ito K."/>
            <person name="Ito S."/>
            <person name="Ito T."/>
            <person name="Ito Y."/>
            <person name="Ito Y."/>
            <person name="Iwabuchi A."/>
            <person name="Kamiya K."/>
            <person name="Karasawa W."/>
            <person name="Kurita K."/>
            <person name="Katagiri S."/>
            <person name="Kikuta A."/>
            <person name="Kobayashi H."/>
            <person name="Kobayashi N."/>
            <person name="Machita K."/>
            <person name="Maehara T."/>
            <person name="Masukawa M."/>
            <person name="Mizubayashi T."/>
            <person name="Mukai Y."/>
            <person name="Nagasaki H."/>
            <person name="Nagata Y."/>
            <person name="Naito S."/>
            <person name="Nakashima M."/>
            <person name="Nakama Y."/>
            <person name="Nakamichi Y."/>
            <person name="Nakamura M."/>
            <person name="Meguro A."/>
            <person name="Negishi M."/>
            <person name="Ohta I."/>
            <person name="Ohta T."/>
            <person name="Okamoto M."/>
            <person name="Ono N."/>
            <person name="Saji S."/>
            <person name="Sakaguchi M."/>
            <person name="Sakai K."/>
            <person name="Shibata M."/>
            <person name="Shimokawa T."/>
            <person name="Song J."/>
            <person name="Takazaki Y."/>
            <person name="Terasawa K."/>
            <person name="Tsugane M."/>
            <person name="Tsuji K."/>
            <person name="Ueda S."/>
            <person name="Waki K."/>
            <person name="Yamagata H."/>
            <person name="Yamamoto M."/>
            <person name="Yamamoto S."/>
            <person name="Yamane H."/>
            <person name="Yoshiki S."/>
            <person name="Yoshihara R."/>
            <person name="Yukawa K."/>
            <person name="Zhong H."/>
            <person name="Yano M."/>
            <person name="Yuan Q."/>
            <person name="Ouyang S."/>
            <person name="Liu J."/>
            <person name="Jones K.M."/>
            <person name="Gansberger K."/>
            <person name="Moffat K."/>
            <person name="Hill J."/>
            <person name="Bera J."/>
            <person name="Fadrosh D."/>
            <person name="Jin S."/>
            <person name="Johri S."/>
            <person name="Kim M."/>
            <person name="Overton L."/>
            <person name="Reardon M."/>
            <person name="Tsitrin T."/>
            <person name="Vuong H."/>
            <person name="Weaver B."/>
            <person name="Ciecko A."/>
            <person name="Tallon L."/>
            <person name="Jackson J."/>
            <person name="Pai G."/>
            <person name="Aken S.V."/>
            <person name="Utterback T."/>
            <person name="Reidmuller S."/>
            <person name="Feldblyum T."/>
            <person name="Hsiao J."/>
            <person name="Zismann V."/>
            <person name="Iobst S."/>
            <person name="de Vazeille A.R."/>
            <person name="Buell C.R."/>
            <person name="Ying K."/>
            <person name="Li Y."/>
            <person name="Lu T."/>
            <person name="Huang Y."/>
            <person name="Zhao Q."/>
            <person name="Feng Q."/>
            <person name="Zhang L."/>
            <person name="Zhu J."/>
            <person name="Weng Q."/>
            <person name="Mu J."/>
            <person name="Lu Y."/>
            <person name="Fan D."/>
            <person name="Liu Y."/>
            <person name="Guan J."/>
            <person name="Zhang Y."/>
            <person name="Yu S."/>
            <person name="Liu X."/>
            <person name="Zhang Y."/>
            <person name="Hong G."/>
            <person name="Han B."/>
            <person name="Choisne N."/>
            <person name="Demange N."/>
            <person name="Orjeda G."/>
            <person name="Samain S."/>
            <person name="Cattolico L."/>
            <person name="Pelletier E."/>
            <person name="Couloux A."/>
            <person name="Segurens B."/>
            <person name="Wincker P."/>
            <person name="D'Hont A."/>
            <person name="Scarpelli C."/>
            <person name="Weissenbach J."/>
            <person name="Salanoubat M."/>
            <person name="Quetier F."/>
            <person name="Yu Y."/>
            <person name="Kim H.R."/>
            <person name="Rambo T."/>
            <person name="Currie J."/>
            <person name="Collura K."/>
            <person name="Luo M."/>
            <person name="Yang T."/>
            <person name="Ammiraju J.S.S."/>
            <person name="Engler F."/>
            <person name="Soderlund C."/>
            <person name="Wing R.A."/>
            <person name="Palmer L.E."/>
            <person name="de la Bastide M."/>
            <person name="Spiegel L."/>
            <person name="Nascimento L."/>
            <person name="Zutavern T."/>
            <person name="O'Shaughnessy A."/>
            <person name="Dike S."/>
            <person name="Dedhia N."/>
            <person name="Preston R."/>
            <person name="Balija V."/>
            <person name="McCombie W.R."/>
            <person name="Chow T."/>
            <person name="Chen H."/>
            <person name="Chung M."/>
            <person name="Chen C."/>
            <person name="Shaw J."/>
            <person name="Wu H."/>
            <person name="Hsiao K."/>
            <person name="Chao Y."/>
            <person name="Chu M."/>
            <person name="Cheng C."/>
            <person name="Hour A."/>
            <person name="Lee P."/>
            <person name="Lin S."/>
            <person name="Lin Y."/>
            <person name="Liou J."/>
            <person name="Liu S."/>
            <person name="Hsing Y."/>
            <person name="Raghuvanshi S."/>
            <person name="Mohanty A."/>
            <person name="Bharti A.K."/>
            <person name="Gaur A."/>
            <person name="Gupta V."/>
            <person name="Kumar D."/>
            <person name="Ravi V."/>
            <person name="Vij S."/>
            <person name="Kapur A."/>
            <person name="Khurana P."/>
            <person name="Khurana P."/>
            <person name="Khurana J.P."/>
            <person name="Tyagi A.K."/>
            <person name="Gaikwad K."/>
            <person name="Singh A."/>
            <person name="Dalal V."/>
            <person name="Srivastava S."/>
            <person name="Dixit A."/>
            <person name="Pal A.K."/>
            <person name="Ghazi I.A."/>
            <person name="Yadav M."/>
            <person name="Pandit A."/>
            <person name="Bhargava A."/>
            <person name="Sureshbabu K."/>
            <person name="Batra K."/>
            <person name="Sharma T.R."/>
            <person name="Mohapatra T."/>
            <person name="Singh N.K."/>
            <person name="Messing J."/>
            <person name="Nelson A.B."/>
            <person name="Fuks G."/>
            <person name="Kavchok S."/>
            <person name="Keizer G."/>
            <person name="Linton E."/>
            <person name="Llaca V."/>
            <person name="Song R."/>
            <person name="Tanyolac B."/>
            <person name="Young S."/>
            <person name="Ho-Il K."/>
            <person name="Hahn J.H."/>
            <person name="Sangsakoo G."/>
            <person name="Vanavichit A."/>
            <person name="de Mattos Luiz.A.T."/>
            <person name="Zimmer P.D."/>
            <person name="Malone G."/>
            <person name="Dellagostin O."/>
            <person name="de Oliveira A.C."/>
            <person name="Bevan M."/>
            <person name="Bancroft I."/>
            <person name="Minx P."/>
            <person name="Cordum H."/>
            <person name="Wilson R."/>
            <person name="Cheng Z."/>
            <person name="Jin W."/>
            <person name="Jiang J."/>
            <person name="Leong S.A."/>
            <person name="Iwama H."/>
            <person name="Gojobori T."/>
            <person name="Itoh T."/>
            <person name="Niimura Y."/>
            <person name="Fujii Y."/>
            <person name="Habara T."/>
            <person name="Sakai H."/>
            <person name="Sato Y."/>
            <person name="Wilson G."/>
            <person name="Kumar K."/>
            <person name="McCouch S."/>
            <person name="Juretic N."/>
            <person name="Hoen D."/>
            <person name="Wright S."/>
            <person name="Bruskiewich R."/>
            <person name="Bureau T."/>
            <person name="Miyao A."/>
            <person name="Hirochika H."/>
            <person name="Nishikawa T."/>
            <person name="Kadowaki K."/>
            <person name="Sugiura M."/>
            <person name="Burr B."/>
            <person name="Sasaki T."/>
        </authorList>
    </citation>
    <scope>NUCLEOTIDE SEQUENCE [LARGE SCALE GENOMIC DNA]</scope>
    <source>
        <strain evidence="3">cv. Nipponbare</strain>
    </source>
</reference>
<keyword evidence="1" id="KW-0812">Transmembrane</keyword>
<name>A0A0P0V2Z7_ORYSJ</name>
<organism evidence="2 3">
    <name type="scientific">Oryza sativa subsp. japonica</name>
    <name type="common">Rice</name>
    <dbReference type="NCBI Taxonomy" id="39947"/>
    <lineage>
        <taxon>Eukaryota</taxon>
        <taxon>Viridiplantae</taxon>
        <taxon>Streptophyta</taxon>
        <taxon>Embryophyta</taxon>
        <taxon>Tracheophyta</taxon>
        <taxon>Spermatophyta</taxon>
        <taxon>Magnoliopsida</taxon>
        <taxon>Liliopsida</taxon>
        <taxon>Poales</taxon>
        <taxon>Poaceae</taxon>
        <taxon>BOP clade</taxon>
        <taxon>Oryzoideae</taxon>
        <taxon>Oryzeae</taxon>
        <taxon>Oryzinae</taxon>
        <taxon>Oryza</taxon>
        <taxon>Oryza sativa</taxon>
    </lineage>
</organism>
<accession>A0A0P0V2Z7</accession>
<dbReference type="EMBL" id="AP008207">
    <property type="protein sequence ID" value="BAF05044.1"/>
    <property type="molecule type" value="Genomic_DNA"/>
</dbReference>